<evidence type="ECO:0000313" key="3">
    <source>
        <dbReference type="Proteomes" id="UP000011626"/>
    </source>
</evidence>
<gene>
    <name evidence="2" type="ORF">C475_22289</name>
</gene>
<dbReference type="AlphaFoldDB" id="M0C8X4"/>
<comment type="caution">
    <text evidence="2">The sequence shown here is derived from an EMBL/GenBank/DDBJ whole genome shotgun (WGS) entry which is preliminary data.</text>
</comment>
<accession>M0C8X4</accession>
<protein>
    <submittedName>
        <fullName evidence="2">Uncharacterized protein</fullName>
    </submittedName>
</protein>
<keyword evidence="3" id="KW-1185">Reference proteome</keyword>
<proteinExistence type="predicted"/>
<dbReference type="EMBL" id="AOIU01000049">
    <property type="protein sequence ID" value="ELZ19721.1"/>
    <property type="molecule type" value="Genomic_DNA"/>
</dbReference>
<sequence>MSAHRTRIKIADSDQYAWLDAVRDDLGLTWRGLMLKAEQRLLVSEQGWLQEPTAGCGDRTAESQPDVAGEQR</sequence>
<evidence type="ECO:0000256" key="1">
    <source>
        <dbReference type="SAM" id="MobiDB-lite"/>
    </source>
</evidence>
<name>M0C8X4_9EURY</name>
<evidence type="ECO:0000313" key="2">
    <source>
        <dbReference type="EMBL" id="ELZ19721.1"/>
    </source>
</evidence>
<dbReference type="STRING" id="797114.C475_22289"/>
<feature type="region of interest" description="Disordered" evidence="1">
    <location>
        <begin position="51"/>
        <end position="72"/>
    </location>
</feature>
<reference evidence="2 3" key="1">
    <citation type="journal article" date="2014" name="PLoS Genet.">
        <title>Phylogenetically driven sequencing of extremely halophilic archaea reveals strategies for static and dynamic osmo-response.</title>
        <authorList>
            <person name="Becker E.A."/>
            <person name="Seitzer P.M."/>
            <person name="Tritt A."/>
            <person name="Larsen D."/>
            <person name="Krusor M."/>
            <person name="Yao A.I."/>
            <person name="Wu D."/>
            <person name="Madern D."/>
            <person name="Eisen J.A."/>
            <person name="Darling A.E."/>
            <person name="Facciotti M.T."/>
        </authorList>
    </citation>
    <scope>NUCLEOTIDE SEQUENCE [LARGE SCALE GENOMIC DNA]</scope>
    <source>
        <strain evidence="2 3">2-9-1</strain>
    </source>
</reference>
<organism evidence="2 3">
    <name type="scientific">Halosimplex carlsbadense 2-9-1</name>
    <dbReference type="NCBI Taxonomy" id="797114"/>
    <lineage>
        <taxon>Archaea</taxon>
        <taxon>Methanobacteriati</taxon>
        <taxon>Methanobacteriota</taxon>
        <taxon>Stenosarchaea group</taxon>
        <taxon>Halobacteria</taxon>
        <taxon>Halobacteriales</taxon>
        <taxon>Haloarculaceae</taxon>
        <taxon>Halosimplex</taxon>
    </lineage>
</organism>
<dbReference type="Proteomes" id="UP000011626">
    <property type="component" value="Unassembled WGS sequence"/>
</dbReference>